<dbReference type="PANTHER" id="PTHR10648:SF1">
    <property type="entry name" value="SERINE_THREONINE-PROTEIN PHOSPHATASE 4 REGULATORY SUBUNIT 1"/>
    <property type="match status" value="1"/>
</dbReference>
<dbReference type="InterPro" id="IPR021133">
    <property type="entry name" value="HEAT_type_2"/>
</dbReference>
<evidence type="ECO:0000256" key="3">
    <source>
        <dbReference type="SAM" id="MobiDB-lite"/>
    </source>
</evidence>
<feature type="compositionally biased region" description="Polar residues" evidence="3">
    <location>
        <begin position="990"/>
        <end position="999"/>
    </location>
</feature>
<feature type="region of interest" description="Disordered" evidence="3">
    <location>
        <begin position="80"/>
        <end position="140"/>
    </location>
</feature>
<feature type="compositionally biased region" description="Low complexity" evidence="3">
    <location>
        <begin position="1084"/>
        <end position="1108"/>
    </location>
</feature>
<dbReference type="SUPFAM" id="SSF48371">
    <property type="entry name" value="ARM repeat"/>
    <property type="match status" value="1"/>
</dbReference>
<dbReference type="InterPro" id="IPR016024">
    <property type="entry name" value="ARM-type_fold"/>
</dbReference>
<sequence length="1149" mass="128298">MALEDLGFDFSDEHDDFDVVNTVFSADDNTAKRESSPPGDNSTIPNRQQNETQVNGITVDDDISWDEKKTLTCYICISGTHTNANDDQGEDEKARRIQDASDEHREKDPYNDLDPPAGSYADDYNDTDEYLEPTPPEGFGSDSLIQVMSEEVSADDLEDELIMDESLTPMERIYMFNKSDMLIHRLLVAKELPNTIYEISVSEAVNYVLPMVLKIAIDHDDNVRESFVSELDKIIMFYYTHAPPLLDKSGEASPSSKKHVERTSSGDLQQQKQQHDEPDTISVPAPAVDGTTTETSTLVDHDTIESEAEHHDQQSEGERDDDHEHPPSSTYTNELENAPQHETQQPTDFDQKTLANDDLHIPQYAFAPLLIEFLLDQNSSLASLGQQCIVSVASELASKGKQHELYRDLLDTEIFEGVVLGLMAIVDGKPRQGDYDQALDNEKSSADEMDQGEINLAKMMCLSLISALASVLGPERCTSRCLPLIERMSSDPMFYVRKEAAAAIGNLATVVDHQVAIDRLLPLYQNFSRDTIWHVRRSCVITLPLLCGVLPDETRAQIAVDGVKLFKNDVSRNVRNTLAEVIGELIAKFLPEDWETTGKPGKVPEALLEFFLSLGPSTGVNQMYKSETDRAIICAYNFPAVVLTAGADYWDTHLKDTYLNLTKDYQIKVRRTFAYSLHEIARIIGPDRTERDLVQIFALYLMDLDDVKQGVLEHLAEFLGTLAVSSRNEYIPILAEVWDGVMTNWRLRDILASQLRDIALLFDAARVVEHILPLAIRGCQDEFAAVRETAVESFPIILDIVKRAVDEDGETLSQADPESDDNTDSRREFALALLNHVMEKLDEFVRSESYRGRLIFVQICKVLLEAGICAADFASFFLPRLIPLAKDPVVNVRIATARAFRTIQMHEAYRHELTDLILSDNIGDRETSSELNLEQMLYQLALDTDADVRSFVSDLVDQQRLEQCRNEIKTMETEPQNMGTPMQGIEGASRSPSPGVSSPTHDDNVERERTPDDEVTMTSAGTPMDCSAESDDSNSDHETSAYEHDEDGDETMTEVEKHDDNDHYSPRVDNERMSSPPQYQPSLAATATTTTTTTTTATTTAAAASASSTDDKERDEYVYLSKSMLHQDEISHSGSSSSISPQSSPNEIA</sequence>
<feature type="region of interest" description="Disordered" evidence="3">
    <location>
        <begin position="968"/>
        <end position="1149"/>
    </location>
</feature>
<dbReference type="OrthoDB" id="340346at2759"/>
<evidence type="ECO:0000313" key="4">
    <source>
        <dbReference type="EMBL" id="CDS06382.1"/>
    </source>
</evidence>
<feature type="compositionally biased region" description="Polar residues" evidence="3">
    <location>
        <begin position="263"/>
        <end position="272"/>
    </location>
</feature>
<dbReference type="GO" id="GO:0005737">
    <property type="term" value="C:cytoplasm"/>
    <property type="evidence" value="ECO:0007669"/>
    <property type="project" value="TreeGrafter"/>
</dbReference>
<protein>
    <submittedName>
        <fullName evidence="4">Uncharacterized protein</fullName>
    </submittedName>
</protein>
<feature type="compositionally biased region" description="Polar residues" evidence="3">
    <location>
        <begin position="327"/>
        <end position="346"/>
    </location>
</feature>
<feature type="compositionally biased region" description="Basic and acidic residues" evidence="3">
    <location>
        <begin position="1000"/>
        <end position="1012"/>
    </location>
</feature>
<reference evidence="4" key="1">
    <citation type="journal article" date="2014" name="Genome Announc.">
        <title>De novo whole-genome sequence and genome annotation of Lichtheimia ramosa.</title>
        <authorList>
            <person name="Linde J."/>
            <person name="Schwartze V."/>
            <person name="Binder U."/>
            <person name="Lass-Florl C."/>
            <person name="Voigt K."/>
            <person name="Horn F."/>
        </authorList>
    </citation>
    <scope>NUCLEOTIDE SEQUENCE</scope>
    <source>
        <strain evidence="4">JMRC FSU:6197</strain>
    </source>
</reference>
<dbReference type="InterPro" id="IPR011989">
    <property type="entry name" value="ARM-like"/>
</dbReference>
<organism evidence="4">
    <name type="scientific">Lichtheimia ramosa</name>
    <dbReference type="NCBI Taxonomy" id="688394"/>
    <lineage>
        <taxon>Eukaryota</taxon>
        <taxon>Fungi</taxon>
        <taxon>Fungi incertae sedis</taxon>
        <taxon>Mucoromycota</taxon>
        <taxon>Mucoromycotina</taxon>
        <taxon>Mucoromycetes</taxon>
        <taxon>Mucorales</taxon>
        <taxon>Lichtheimiaceae</taxon>
        <taxon>Lichtheimia</taxon>
    </lineage>
</organism>
<feature type="region of interest" description="Disordered" evidence="3">
    <location>
        <begin position="24"/>
        <end position="58"/>
    </location>
</feature>
<proteinExistence type="predicted"/>
<dbReference type="GO" id="GO:0019888">
    <property type="term" value="F:protein phosphatase regulator activity"/>
    <property type="evidence" value="ECO:0007669"/>
    <property type="project" value="TreeGrafter"/>
</dbReference>
<feature type="compositionally biased region" description="Polar residues" evidence="3">
    <location>
        <begin position="38"/>
        <end position="56"/>
    </location>
</feature>
<dbReference type="EMBL" id="LK023319">
    <property type="protein sequence ID" value="CDS06382.1"/>
    <property type="molecule type" value="Genomic_DNA"/>
</dbReference>
<dbReference type="InterPro" id="IPR051023">
    <property type="entry name" value="PP2A_Regulatory_Subunit_A"/>
</dbReference>
<feature type="compositionally biased region" description="Basic and acidic residues" evidence="3">
    <location>
        <begin position="91"/>
        <end position="110"/>
    </location>
</feature>
<feature type="compositionally biased region" description="Low complexity" evidence="3">
    <location>
        <begin position="1132"/>
        <end position="1149"/>
    </location>
</feature>
<feature type="compositionally biased region" description="Basic and acidic residues" evidence="3">
    <location>
        <begin position="1054"/>
        <end position="1072"/>
    </location>
</feature>
<accession>A0A077WIC2</accession>
<feature type="repeat" description="HEAT" evidence="2">
    <location>
        <begin position="481"/>
        <end position="519"/>
    </location>
</feature>
<dbReference type="PROSITE" id="PS50077">
    <property type="entry name" value="HEAT_REPEAT"/>
    <property type="match status" value="2"/>
</dbReference>
<dbReference type="PANTHER" id="PTHR10648">
    <property type="entry name" value="SERINE/THREONINE-PROTEIN PHOSPHATASE PP2A 65 KDA REGULATORY SUBUNIT"/>
    <property type="match status" value="1"/>
</dbReference>
<feature type="compositionally biased region" description="Acidic residues" evidence="3">
    <location>
        <begin position="1044"/>
        <end position="1053"/>
    </location>
</feature>
<feature type="repeat" description="HEAT" evidence="2">
    <location>
        <begin position="654"/>
        <end position="692"/>
    </location>
</feature>
<feature type="region of interest" description="Disordered" evidence="3">
    <location>
        <begin position="306"/>
        <end position="346"/>
    </location>
</feature>
<dbReference type="AlphaFoldDB" id="A0A077WIC2"/>
<feature type="compositionally biased region" description="Basic and acidic residues" evidence="3">
    <location>
        <begin position="306"/>
        <end position="326"/>
    </location>
</feature>
<evidence type="ECO:0000256" key="1">
    <source>
        <dbReference type="ARBA" id="ARBA00022737"/>
    </source>
</evidence>
<dbReference type="Gene3D" id="1.25.10.10">
    <property type="entry name" value="Leucine-rich Repeat Variant"/>
    <property type="match status" value="1"/>
</dbReference>
<gene>
    <name evidence="4" type="ORF">LRAMOSA08910</name>
</gene>
<feature type="compositionally biased region" description="Basic and acidic residues" evidence="3">
    <location>
        <begin position="1034"/>
        <end position="1043"/>
    </location>
</feature>
<evidence type="ECO:0000256" key="2">
    <source>
        <dbReference type="PROSITE-ProRule" id="PRU00103"/>
    </source>
</evidence>
<feature type="compositionally biased region" description="Polar residues" evidence="3">
    <location>
        <begin position="1073"/>
        <end position="1083"/>
    </location>
</feature>
<feature type="region of interest" description="Disordered" evidence="3">
    <location>
        <begin position="246"/>
        <end position="293"/>
    </location>
</feature>
<keyword evidence="1" id="KW-0677">Repeat</keyword>
<name>A0A077WIC2_9FUNG</name>